<name>A0ACA9RGU1_9GLOM</name>
<reference evidence="1" key="1">
    <citation type="submission" date="2021-06" db="EMBL/GenBank/DDBJ databases">
        <authorList>
            <person name="Kallberg Y."/>
            <person name="Tangrot J."/>
            <person name="Rosling A."/>
        </authorList>
    </citation>
    <scope>NUCLEOTIDE SEQUENCE</scope>
    <source>
        <strain evidence="1">MA461A</strain>
    </source>
</reference>
<proteinExistence type="predicted"/>
<sequence>HYAFGVVLVADWTVDLVVSLKSGDWLILLSGVNRSTSMSGQL</sequence>
<keyword evidence="2" id="KW-1185">Reference proteome</keyword>
<feature type="non-terminal residue" evidence="1">
    <location>
        <position position="1"/>
    </location>
</feature>
<evidence type="ECO:0000313" key="2">
    <source>
        <dbReference type="Proteomes" id="UP000789920"/>
    </source>
</evidence>
<organism evidence="1 2">
    <name type="scientific">Racocetra persica</name>
    <dbReference type="NCBI Taxonomy" id="160502"/>
    <lineage>
        <taxon>Eukaryota</taxon>
        <taxon>Fungi</taxon>
        <taxon>Fungi incertae sedis</taxon>
        <taxon>Mucoromycota</taxon>
        <taxon>Glomeromycotina</taxon>
        <taxon>Glomeromycetes</taxon>
        <taxon>Diversisporales</taxon>
        <taxon>Gigasporaceae</taxon>
        <taxon>Racocetra</taxon>
    </lineage>
</organism>
<protein>
    <submittedName>
        <fullName evidence="1">18383_t:CDS:1</fullName>
    </submittedName>
</protein>
<accession>A0ACA9RGU1</accession>
<dbReference type="EMBL" id="CAJVQC010053025">
    <property type="protein sequence ID" value="CAG8792347.1"/>
    <property type="molecule type" value="Genomic_DNA"/>
</dbReference>
<dbReference type="Proteomes" id="UP000789920">
    <property type="component" value="Unassembled WGS sequence"/>
</dbReference>
<evidence type="ECO:0000313" key="1">
    <source>
        <dbReference type="EMBL" id="CAG8792347.1"/>
    </source>
</evidence>
<comment type="caution">
    <text evidence="1">The sequence shown here is derived from an EMBL/GenBank/DDBJ whole genome shotgun (WGS) entry which is preliminary data.</text>
</comment>
<gene>
    <name evidence="1" type="ORF">RPERSI_LOCUS19386</name>
</gene>